<organism evidence="1 2">
    <name type="scientific">Pluteus cervinus</name>
    <dbReference type="NCBI Taxonomy" id="181527"/>
    <lineage>
        <taxon>Eukaryota</taxon>
        <taxon>Fungi</taxon>
        <taxon>Dikarya</taxon>
        <taxon>Basidiomycota</taxon>
        <taxon>Agaricomycotina</taxon>
        <taxon>Agaricomycetes</taxon>
        <taxon>Agaricomycetidae</taxon>
        <taxon>Agaricales</taxon>
        <taxon>Pluteineae</taxon>
        <taxon>Pluteaceae</taxon>
        <taxon>Pluteus</taxon>
    </lineage>
</organism>
<accession>A0ACD3BFN9</accession>
<proteinExistence type="predicted"/>
<dbReference type="Proteomes" id="UP000308600">
    <property type="component" value="Unassembled WGS sequence"/>
</dbReference>
<sequence>MPPFLAPVASSPRKSYVQHHRCQQLTWRHRATPIANLVPTQSFVALPSSSAYTPPPAPVTSSVVTSSSTSSTPVVTSTSQAPPPPPSPTPPAPQFVAEPVAPPPQDAAPPPPAPPPSQDSGNQGNQDQNQNQNQGDQGGQADQGSQGNTIIAASGTSSSDISAYLDAHNSIRSQHGAAPLTWSEDASGKAQVWANRCDFEHSGGALGPLGENLAAGTGPNYDIATAIKSWTDEVSEYDPNDPQASHFTQVVWKGTTSVGCAVQSCDGIFDPQFGKARFYVCEYSPPGNVIGQFADNVQV</sequence>
<evidence type="ECO:0000313" key="1">
    <source>
        <dbReference type="EMBL" id="TFK76928.1"/>
    </source>
</evidence>
<gene>
    <name evidence="1" type="ORF">BDN72DRAFT_908818</name>
</gene>
<name>A0ACD3BFN9_9AGAR</name>
<keyword evidence="2" id="KW-1185">Reference proteome</keyword>
<protein>
    <submittedName>
        <fullName evidence="1">PR-1-like protein</fullName>
    </submittedName>
</protein>
<evidence type="ECO:0000313" key="2">
    <source>
        <dbReference type="Proteomes" id="UP000308600"/>
    </source>
</evidence>
<reference evidence="1 2" key="1">
    <citation type="journal article" date="2019" name="Nat. Ecol. Evol.">
        <title>Megaphylogeny resolves global patterns of mushroom evolution.</title>
        <authorList>
            <person name="Varga T."/>
            <person name="Krizsan K."/>
            <person name="Foldi C."/>
            <person name="Dima B."/>
            <person name="Sanchez-Garcia M."/>
            <person name="Sanchez-Ramirez S."/>
            <person name="Szollosi G.J."/>
            <person name="Szarkandi J.G."/>
            <person name="Papp V."/>
            <person name="Albert L."/>
            <person name="Andreopoulos W."/>
            <person name="Angelini C."/>
            <person name="Antonin V."/>
            <person name="Barry K.W."/>
            <person name="Bougher N.L."/>
            <person name="Buchanan P."/>
            <person name="Buyck B."/>
            <person name="Bense V."/>
            <person name="Catcheside P."/>
            <person name="Chovatia M."/>
            <person name="Cooper J."/>
            <person name="Damon W."/>
            <person name="Desjardin D."/>
            <person name="Finy P."/>
            <person name="Geml J."/>
            <person name="Haridas S."/>
            <person name="Hughes K."/>
            <person name="Justo A."/>
            <person name="Karasinski D."/>
            <person name="Kautmanova I."/>
            <person name="Kiss B."/>
            <person name="Kocsube S."/>
            <person name="Kotiranta H."/>
            <person name="LaButti K.M."/>
            <person name="Lechner B.E."/>
            <person name="Liimatainen K."/>
            <person name="Lipzen A."/>
            <person name="Lukacs Z."/>
            <person name="Mihaltcheva S."/>
            <person name="Morgado L.N."/>
            <person name="Niskanen T."/>
            <person name="Noordeloos M.E."/>
            <person name="Ohm R.A."/>
            <person name="Ortiz-Santana B."/>
            <person name="Ovrebo C."/>
            <person name="Racz N."/>
            <person name="Riley R."/>
            <person name="Savchenko A."/>
            <person name="Shiryaev A."/>
            <person name="Soop K."/>
            <person name="Spirin V."/>
            <person name="Szebenyi C."/>
            <person name="Tomsovsky M."/>
            <person name="Tulloss R.E."/>
            <person name="Uehling J."/>
            <person name="Grigoriev I.V."/>
            <person name="Vagvolgyi C."/>
            <person name="Papp T."/>
            <person name="Martin F.M."/>
            <person name="Miettinen O."/>
            <person name="Hibbett D.S."/>
            <person name="Nagy L.G."/>
        </authorList>
    </citation>
    <scope>NUCLEOTIDE SEQUENCE [LARGE SCALE GENOMIC DNA]</scope>
    <source>
        <strain evidence="1 2">NL-1719</strain>
    </source>
</reference>
<dbReference type="EMBL" id="ML208259">
    <property type="protein sequence ID" value="TFK76928.1"/>
    <property type="molecule type" value="Genomic_DNA"/>
</dbReference>